<feature type="compositionally biased region" description="Polar residues" evidence="1">
    <location>
        <begin position="7"/>
        <end position="17"/>
    </location>
</feature>
<dbReference type="Proteomes" id="UP000799428">
    <property type="component" value="Unassembled WGS sequence"/>
</dbReference>
<evidence type="ECO:0000256" key="2">
    <source>
        <dbReference type="SAM" id="Phobius"/>
    </source>
</evidence>
<dbReference type="AlphaFoldDB" id="A0A6G1K7W7"/>
<organism evidence="3 4">
    <name type="scientific">Pleomassaria siparia CBS 279.74</name>
    <dbReference type="NCBI Taxonomy" id="1314801"/>
    <lineage>
        <taxon>Eukaryota</taxon>
        <taxon>Fungi</taxon>
        <taxon>Dikarya</taxon>
        <taxon>Ascomycota</taxon>
        <taxon>Pezizomycotina</taxon>
        <taxon>Dothideomycetes</taxon>
        <taxon>Pleosporomycetidae</taxon>
        <taxon>Pleosporales</taxon>
        <taxon>Pleomassariaceae</taxon>
        <taxon>Pleomassaria</taxon>
    </lineage>
</organism>
<dbReference type="EMBL" id="MU005771">
    <property type="protein sequence ID" value="KAF2708908.1"/>
    <property type="molecule type" value="Genomic_DNA"/>
</dbReference>
<reference evidence="3" key="1">
    <citation type="journal article" date="2020" name="Stud. Mycol.">
        <title>101 Dothideomycetes genomes: a test case for predicting lifestyles and emergence of pathogens.</title>
        <authorList>
            <person name="Haridas S."/>
            <person name="Albert R."/>
            <person name="Binder M."/>
            <person name="Bloem J."/>
            <person name="Labutti K."/>
            <person name="Salamov A."/>
            <person name="Andreopoulos B."/>
            <person name="Baker S."/>
            <person name="Barry K."/>
            <person name="Bills G."/>
            <person name="Bluhm B."/>
            <person name="Cannon C."/>
            <person name="Castanera R."/>
            <person name="Culley D."/>
            <person name="Daum C."/>
            <person name="Ezra D."/>
            <person name="Gonzalez J."/>
            <person name="Henrissat B."/>
            <person name="Kuo A."/>
            <person name="Liang C."/>
            <person name="Lipzen A."/>
            <person name="Lutzoni F."/>
            <person name="Magnuson J."/>
            <person name="Mondo S."/>
            <person name="Nolan M."/>
            <person name="Ohm R."/>
            <person name="Pangilinan J."/>
            <person name="Park H.-J."/>
            <person name="Ramirez L."/>
            <person name="Alfaro M."/>
            <person name="Sun H."/>
            <person name="Tritt A."/>
            <person name="Yoshinaga Y."/>
            <person name="Zwiers L.-H."/>
            <person name="Turgeon B."/>
            <person name="Goodwin S."/>
            <person name="Spatafora J."/>
            <person name="Crous P."/>
            <person name="Grigoriev I."/>
        </authorList>
    </citation>
    <scope>NUCLEOTIDE SEQUENCE</scope>
    <source>
        <strain evidence="3">CBS 279.74</strain>
    </source>
</reference>
<keyword evidence="2" id="KW-1133">Transmembrane helix</keyword>
<protein>
    <submittedName>
        <fullName evidence="3">Uncharacterized protein</fullName>
    </submittedName>
</protein>
<feature type="transmembrane region" description="Helical" evidence="2">
    <location>
        <begin position="84"/>
        <end position="117"/>
    </location>
</feature>
<sequence length="174" mass="19253">MPDYDQETQSLSGSSTLEMFDKDHDSNTDSLETSLEDQTTHSKPPLLKRIFGSSPKSRTASDASLSDTLEPQAKKTYIKEICGFIAKCVSFVIVAAIFLGIICGVLYLLFWALYLLLYVLSWLDGHFEATMKGTNREHEAHSQINSTRDGAQKIVEEQVKAILESMRNGTGAGI</sequence>
<feature type="compositionally biased region" description="Polar residues" evidence="1">
    <location>
        <begin position="54"/>
        <end position="65"/>
    </location>
</feature>
<feature type="compositionally biased region" description="Polar residues" evidence="1">
    <location>
        <begin position="28"/>
        <end position="37"/>
    </location>
</feature>
<keyword evidence="4" id="KW-1185">Reference proteome</keyword>
<evidence type="ECO:0000313" key="4">
    <source>
        <dbReference type="Proteomes" id="UP000799428"/>
    </source>
</evidence>
<keyword evidence="2" id="KW-0812">Transmembrane</keyword>
<evidence type="ECO:0000256" key="1">
    <source>
        <dbReference type="SAM" id="MobiDB-lite"/>
    </source>
</evidence>
<keyword evidence="2" id="KW-0472">Membrane</keyword>
<gene>
    <name evidence="3" type="ORF">K504DRAFT_455837</name>
</gene>
<name>A0A6G1K7W7_9PLEO</name>
<feature type="region of interest" description="Disordered" evidence="1">
    <location>
        <begin position="1"/>
        <end position="65"/>
    </location>
</feature>
<accession>A0A6G1K7W7</accession>
<evidence type="ECO:0000313" key="3">
    <source>
        <dbReference type="EMBL" id="KAF2708908.1"/>
    </source>
</evidence>
<proteinExistence type="predicted"/>